<gene>
    <name evidence="3" type="ORF">A3H68_00255</name>
</gene>
<accession>A0A1G2NXG4</accession>
<feature type="domain" description="DUF2914" evidence="2">
    <location>
        <begin position="281"/>
        <end position="348"/>
    </location>
</feature>
<evidence type="ECO:0000259" key="2">
    <source>
        <dbReference type="Pfam" id="PF11141"/>
    </source>
</evidence>
<dbReference type="InterPro" id="IPR022606">
    <property type="entry name" value="DUF2914"/>
</dbReference>
<feature type="transmembrane region" description="Helical" evidence="1">
    <location>
        <begin position="137"/>
        <end position="155"/>
    </location>
</feature>
<dbReference type="Proteomes" id="UP000176429">
    <property type="component" value="Unassembled WGS sequence"/>
</dbReference>
<keyword evidence="1" id="KW-1133">Transmembrane helix</keyword>
<evidence type="ECO:0000313" key="3">
    <source>
        <dbReference type="EMBL" id="OHA40806.1"/>
    </source>
</evidence>
<keyword evidence="1" id="KW-0472">Membrane</keyword>
<sequence>MQWLEKIKNFAERNERHLSLAAFGAGFVWDNLTLTRIDLLYDNLVMTLYMVVAVAGIIAHNAHDSGTFRGKTADRIAPWLPYAFQFAFGGLMSGFVVFYARSATLSASWPFLLFLLLLFAGNEFFKKKYAKLTFQMSMFFISIFSYCIFLVPVILQRMGAGVFLLSAAISVAVTVAVSYALKLVATPRFKISSPYLKISVTIILVAFIFSYFTNIIPPLPLSLKKIGIYHNIVKVGNDYTVTYQPAAWYEFWRSESRIFAKNAGETVYAFSSVFAPGKIATQIFHEWSVYNEDSGDWRVASRIPFRIEGGRGDGYRGYTLKTNVSAGKWRVRVKTARGQVLGERIFEVVNAGESVRVETVQV</sequence>
<evidence type="ECO:0000256" key="1">
    <source>
        <dbReference type="SAM" id="Phobius"/>
    </source>
</evidence>
<dbReference type="Pfam" id="PF11141">
    <property type="entry name" value="DUF2914"/>
    <property type="match status" value="1"/>
</dbReference>
<feature type="transmembrane region" description="Helical" evidence="1">
    <location>
        <begin position="79"/>
        <end position="100"/>
    </location>
</feature>
<dbReference type="EMBL" id="MHSH01000044">
    <property type="protein sequence ID" value="OHA40806.1"/>
    <property type="molecule type" value="Genomic_DNA"/>
</dbReference>
<comment type="caution">
    <text evidence="3">The sequence shown here is derived from an EMBL/GenBank/DDBJ whole genome shotgun (WGS) entry which is preliminary data.</text>
</comment>
<feature type="transmembrane region" description="Helical" evidence="1">
    <location>
        <begin position="106"/>
        <end position="125"/>
    </location>
</feature>
<feature type="transmembrane region" description="Helical" evidence="1">
    <location>
        <begin position="39"/>
        <end position="59"/>
    </location>
</feature>
<evidence type="ECO:0000313" key="4">
    <source>
        <dbReference type="Proteomes" id="UP000176429"/>
    </source>
</evidence>
<dbReference type="AlphaFoldDB" id="A0A1G2NXG4"/>
<name>A0A1G2NXG4_9BACT</name>
<reference evidence="3 4" key="1">
    <citation type="journal article" date="2016" name="Nat. Commun.">
        <title>Thousands of microbial genomes shed light on interconnected biogeochemical processes in an aquifer system.</title>
        <authorList>
            <person name="Anantharaman K."/>
            <person name="Brown C.T."/>
            <person name="Hug L.A."/>
            <person name="Sharon I."/>
            <person name="Castelle C.J."/>
            <person name="Probst A.J."/>
            <person name="Thomas B.C."/>
            <person name="Singh A."/>
            <person name="Wilkins M.J."/>
            <person name="Karaoz U."/>
            <person name="Brodie E.L."/>
            <person name="Williams K.H."/>
            <person name="Hubbard S.S."/>
            <person name="Banfield J.F."/>
        </authorList>
    </citation>
    <scope>NUCLEOTIDE SEQUENCE [LARGE SCALE GENOMIC DNA]</scope>
</reference>
<proteinExistence type="predicted"/>
<feature type="transmembrane region" description="Helical" evidence="1">
    <location>
        <begin position="193"/>
        <end position="212"/>
    </location>
</feature>
<protein>
    <recommendedName>
        <fullName evidence="2">DUF2914 domain-containing protein</fullName>
    </recommendedName>
</protein>
<feature type="transmembrane region" description="Helical" evidence="1">
    <location>
        <begin position="161"/>
        <end position="181"/>
    </location>
</feature>
<keyword evidence="1" id="KW-0812">Transmembrane</keyword>
<organism evidence="3 4">
    <name type="scientific">Candidatus Taylorbacteria bacterium RIFCSPLOWO2_02_FULL_46_40</name>
    <dbReference type="NCBI Taxonomy" id="1802329"/>
    <lineage>
        <taxon>Bacteria</taxon>
        <taxon>Candidatus Tayloriibacteriota</taxon>
    </lineage>
</organism>